<accession>A0AA42CI62</accession>
<dbReference type="AlphaFoldDB" id="A0AA42CI62"/>
<dbReference type="PANTHER" id="PTHR43808">
    <property type="entry name" value="ACETYLORNITHINE DEACETYLASE"/>
    <property type="match status" value="1"/>
</dbReference>
<evidence type="ECO:0000256" key="4">
    <source>
        <dbReference type="ARBA" id="ARBA00022833"/>
    </source>
</evidence>
<evidence type="ECO:0000256" key="2">
    <source>
        <dbReference type="ARBA" id="ARBA00022723"/>
    </source>
</evidence>
<dbReference type="GO" id="GO:0016787">
    <property type="term" value="F:hydrolase activity"/>
    <property type="evidence" value="ECO:0007669"/>
    <property type="project" value="UniProtKB-KW"/>
</dbReference>
<dbReference type="InterPro" id="IPR001261">
    <property type="entry name" value="ArgE/DapE_CS"/>
</dbReference>
<organism evidence="7 8">
    <name type="scientific">Limobrevibacterium gyesilva</name>
    <dbReference type="NCBI Taxonomy" id="2991712"/>
    <lineage>
        <taxon>Bacteria</taxon>
        <taxon>Pseudomonadati</taxon>
        <taxon>Pseudomonadota</taxon>
        <taxon>Alphaproteobacteria</taxon>
        <taxon>Acetobacterales</taxon>
        <taxon>Acetobacteraceae</taxon>
        <taxon>Limobrevibacterium</taxon>
    </lineage>
</organism>
<dbReference type="SUPFAM" id="SSF55031">
    <property type="entry name" value="Bacterial exopeptidase dimerisation domain"/>
    <property type="match status" value="1"/>
</dbReference>
<gene>
    <name evidence="7" type="ORF">OL599_13355</name>
</gene>
<dbReference type="Gene3D" id="3.40.630.10">
    <property type="entry name" value="Zn peptidases"/>
    <property type="match status" value="1"/>
</dbReference>
<evidence type="ECO:0000256" key="5">
    <source>
        <dbReference type="PIRSR" id="PIRSR037238-1"/>
    </source>
</evidence>
<keyword evidence="8" id="KW-1185">Reference proteome</keyword>
<dbReference type="SUPFAM" id="SSF53187">
    <property type="entry name" value="Zn-dependent exopeptidases"/>
    <property type="match status" value="1"/>
</dbReference>
<evidence type="ECO:0000313" key="7">
    <source>
        <dbReference type="EMBL" id="MCW3475565.1"/>
    </source>
</evidence>
<dbReference type="EMBL" id="JAPDNT010000009">
    <property type="protein sequence ID" value="MCW3475565.1"/>
    <property type="molecule type" value="Genomic_DNA"/>
</dbReference>
<keyword evidence="4" id="KW-0862">Zinc</keyword>
<dbReference type="InterPro" id="IPR017150">
    <property type="entry name" value="Pept_M20_glutamate_carboxypep"/>
</dbReference>
<feature type="domain" description="Peptidase M20 dimerisation" evidence="6">
    <location>
        <begin position="182"/>
        <end position="275"/>
    </location>
</feature>
<reference evidence="7" key="1">
    <citation type="submission" date="2022-09" db="EMBL/GenBank/DDBJ databases">
        <title>Rhodovastum sp. nov. RN2-1 isolated from soil in Seongnam, South Korea.</title>
        <authorList>
            <person name="Le N.T."/>
        </authorList>
    </citation>
    <scope>NUCLEOTIDE SEQUENCE</scope>
    <source>
        <strain evidence="7">RN2-1</strain>
    </source>
</reference>
<dbReference type="PROSITE" id="PS00758">
    <property type="entry name" value="ARGE_DAPE_CPG2_1"/>
    <property type="match status" value="1"/>
</dbReference>
<comment type="cofactor">
    <cofactor evidence="1">
        <name>Zn(2+)</name>
        <dbReference type="ChEBI" id="CHEBI:29105"/>
    </cofactor>
</comment>
<dbReference type="Pfam" id="PF07687">
    <property type="entry name" value="M20_dimer"/>
    <property type="match status" value="1"/>
</dbReference>
<dbReference type="Gene3D" id="3.30.70.360">
    <property type="match status" value="1"/>
</dbReference>
<evidence type="ECO:0000313" key="8">
    <source>
        <dbReference type="Proteomes" id="UP001165679"/>
    </source>
</evidence>
<evidence type="ECO:0000256" key="3">
    <source>
        <dbReference type="ARBA" id="ARBA00022801"/>
    </source>
</evidence>
<dbReference type="PANTHER" id="PTHR43808:SF9">
    <property type="entry name" value="BLL0789 PROTEIN"/>
    <property type="match status" value="1"/>
</dbReference>
<dbReference type="InterPro" id="IPR002933">
    <property type="entry name" value="Peptidase_M20"/>
</dbReference>
<evidence type="ECO:0000256" key="1">
    <source>
        <dbReference type="ARBA" id="ARBA00001947"/>
    </source>
</evidence>
<evidence type="ECO:0000259" key="6">
    <source>
        <dbReference type="Pfam" id="PF07687"/>
    </source>
</evidence>
<proteinExistence type="predicted"/>
<dbReference type="InterPro" id="IPR036264">
    <property type="entry name" value="Bact_exopeptidase_dim_dom"/>
</dbReference>
<dbReference type="Proteomes" id="UP001165679">
    <property type="component" value="Unassembled WGS sequence"/>
</dbReference>
<reference evidence="7" key="2">
    <citation type="submission" date="2022-10" db="EMBL/GenBank/DDBJ databases">
        <authorList>
            <person name="Trinh H.N."/>
        </authorList>
    </citation>
    <scope>NUCLEOTIDE SEQUENCE</scope>
    <source>
        <strain evidence="7">RN2-1</strain>
    </source>
</reference>
<dbReference type="InterPro" id="IPR050072">
    <property type="entry name" value="Peptidase_M20A"/>
</dbReference>
<comment type="caution">
    <text evidence="7">The sequence shown here is derived from an EMBL/GenBank/DDBJ whole genome shotgun (WGS) entry which is preliminary data.</text>
</comment>
<dbReference type="RefSeq" id="WP_264714278.1">
    <property type="nucleotide sequence ID" value="NZ_JAPDNT010000009.1"/>
</dbReference>
<feature type="active site" description="Proton acceptor" evidence="5">
    <location>
        <position position="147"/>
    </location>
</feature>
<dbReference type="CDD" id="cd03885">
    <property type="entry name" value="M20_CPDG2"/>
    <property type="match status" value="1"/>
</dbReference>
<feature type="active site" evidence="5">
    <location>
        <position position="85"/>
    </location>
</feature>
<protein>
    <submittedName>
        <fullName evidence="7">M20 family metallopeptidase</fullName>
    </submittedName>
</protein>
<dbReference type="Pfam" id="PF01546">
    <property type="entry name" value="Peptidase_M20"/>
    <property type="match status" value="1"/>
</dbReference>
<name>A0AA42CI62_9PROT</name>
<keyword evidence="2" id="KW-0479">Metal-binding</keyword>
<dbReference type="PIRSF" id="PIRSF037238">
    <property type="entry name" value="Carboxypeptidase_G2"/>
    <property type="match status" value="1"/>
</dbReference>
<dbReference type="InterPro" id="IPR011650">
    <property type="entry name" value="Peptidase_M20_dimer"/>
</dbReference>
<sequence length="378" mass="40104">MPTSNLPPLDQTEILEGIRSWVEIESPTTDAAAVNRMADQVQQDYAAIGARIERIPGRDGFGDHLLITSPWGGDGPGILVLSHTDTVHDIGTLATKLPFRVEGDSAFGPGIYDMKGGAHLAFAAMRHLVRTGRETSLPIRHLLLSDEEVGSGTSRDIIEREARRARYVLVTEPAREGGRVVTARKGTARFEIHVRGVPAHSGTRHQDGRSAIKELARQILALEAMTDYATGLTVNVGVIAGGTRANVVASEAHAEFDMRVPNPEIAAAAIARVQALKPYDPDVTLQITGGLNRPGYEKSGEIASLFEHAKAIAAGLGFELADLATGGGSDGNFTAAIAPTLDGLGVDGKGAHTHEEQLYVSSLVPRAQLLLGLFETLA</sequence>
<keyword evidence="3" id="KW-0378">Hydrolase</keyword>
<dbReference type="GO" id="GO:0046872">
    <property type="term" value="F:metal ion binding"/>
    <property type="evidence" value="ECO:0007669"/>
    <property type="project" value="UniProtKB-KW"/>
</dbReference>